<evidence type="ECO:0000259" key="6">
    <source>
        <dbReference type="Pfam" id="PF01593"/>
    </source>
</evidence>
<reference evidence="7 8" key="1">
    <citation type="submission" date="2024-01" db="EMBL/GenBank/DDBJ databases">
        <authorList>
            <person name="Allen C."/>
            <person name="Tagirdzhanova G."/>
        </authorList>
    </citation>
    <scope>NUCLEOTIDE SEQUENCE [LARGE SCALE GENOMIC DNA]</scope>
</reference>
<keyword evidence="8" id="KW-1185">Reference proteome</keyword>
<dbReference type="Pfam" id="PF01593">
    <property type="entry name" value="Amino_oxidase"/>
    <property type="match status" value="1"/>
</dbReference>
<keyword evidence="5" id="KW-0285">Flavoprotein</keyword>
<protein>
    <recommendedName>
        <fullName evidence="5">Amine oxidase</fullName>
        <ecNumber evidence="5">1.4.3.-</ecNumber>
    </recommendedName>
</protein>
<dbReference type="Gene3D" id="3.50.50.60">
    <property type="entry name" value="FAD/NAD(P)-binding domain"/>
    <property type="match status" value="2"/>
</dbReference>
<evidence type="ECO:0000313" key="8">
    <source>
        <dbReference type="Proteomes" id="UP001642482"/>
    </source>
</evidence>
<dbReference type="EMBL" id="CAWUHD010000153">
    <property type="protein sequence ID" value="CAK7235812.1"/>
    <property type="molecule type" value="Genomic_DNA"/>
</dbReference>
<accession>A0ABP0CUK4</accession>
<evidence type="ECO:0000313" key="7">
    <source>
        <dbReference type="EMBL" id="CAK7235812.1"/>
    </source>
</evidence>
<dbReference type="InterPro" id="IPR001613">
    <property type="entry name" value="Flavin_amine_oxidase"/>
</dbReference>
<evidence type="ECO:0000256" key="1">
    <source>
        <dbReference type="ARBA" id="ARBA00001974"/>
    </source>
</evidence>
<dbReference type="InterPro" id="IPR036188">
    <property type="entry name" value="FAD/NAD-bd_sf"/>
</dbReference>
<dbReference type="PANTHER" id="PTHR43563">
    <property type="entry name" value="AMINE OXIDASE"/>
    <property type="match status" value="1"/>
</dbReference>
<comment type="similarity">
    <text evidence="2 5">Belongs to the flavin monoamine oxidase family.</text>
</comment>
<comment type="caution">
    <text evidence="7">The sequence shown here is derived from an EMBL/GenBank/DDBJ whole genome shotgun (WGS) entry which is preliminary data.</text>
</comment>
<organism evidence="7 8">
    <name type="scientific">Sporothrix eucalyptigena</name>
    <dbReference type="NCBI Taxonomy" id="1812306"/>
    <lineage>
        <taxon>Eukaryota</taxon>
        <taxon>Fungi</taxon>
        <taxon>Dikarya</taxon>
        <taxon>Ascomycota</taxon>
        <taxon>Pezizomycotina</taxon>
        <taxon>Sordariomycetes</taxon>
        <taxon>Sordariomycetidae</taxon>
        <taxon>Ophiostomatales</taxon>
        <taxon>Ophiostomataceae</taxon>
        <taxon>Sporothrix</taxon>
    </lineage>
</organism>
<dbReference type="SUPFAM" id="SSF51905">
    <property type="entry name" value="FAD/NAD(P)-binding domain"/>
    <property type="match status" value="1"/>
</dbReference>
<dbReference type="PANTHER" id="PTHR43563:SF1">
    <property type="entry name" value="AMINE OXIDASE [FLAVIN-CONTAINING] B"/>
    <property type="match status" value="1"/>
</dbReference>
<keyword evidence="3 5" id="KW-0560">Oxidoreductase</keyword>
<comment type="cofactor">
    <cofactor evidence="1 5">
        <name>FAD</name>
        <dbReference type="ChEBI" id="CHEBI:57692"/>
    </cofactor>
</comment>
<evidence type="ECO:0000256" key="3">
    <source>
        <dbReference type="ARBA" id="ARBA00023002"/>
    </source>
</evidence>
<proteinExistence type="inferred from homology"/>
<gene>
    <name evidence="7" type="ORF">SEUCBS140593_009407</name>
</gene>
<dbReference type="EC" id="1.4.3.-" evidence="5"/>
<name>A0ABP0CUK4_9PEZI</name>
<evidence type="ECO:0000256" key="4">
    <source>
        <dbReference type="ARBA" id="ARBA00048448"/>
    </source>
</evidence>
<dbReference type="PRINTS" id="PR00757">
    <property type="entry name" value="AMINEOXDASEF"/>
</dbReference>
<dbReference type="InterPro" id="IPR050703">
    <property type="entry name" value="Flavin_MAO"/>
</dbReference>
<comment type="catalytic activity">
    <reaction evidence="4">
        <text>a secondary aliphatic amine + O2 + H2O = a primary amine + an aldehyde + H2O2</text>
        <dbReference type="Rhea" id="RHEA:26414"/>
        <dbReference type="ChEBI" id="CHEBI:15377"/>
        <dbReference type="ChEBI" id="CHEBI:15379"/>
        <dbReference type="ChEBI" id="CHEBI:16240"/>
        <dbReference type="ChEBI" id="CHEBI:17478"/>
        <dbReference type="ChEBI" id="CHEBI:58855"/>
        <dbReference type="ChEBI" id="CHEBI:65296"/>
        <dbReference type="EC" id="1.4.3.4"/>
    </reaction>
</comment>
<dbReference type="InterPro" id="IPR002937">
    <property type="entry name" value="Amino_oxidase"/>
</dbReference>
<evidence type="ECO:0000256" key="2">
    <source>
        <dbReference type="ARBA" id="ARBA00005995"/>
    </source>
</evidence>
<evidence type="ECO:0000256" key="5">
    <source>
        <dbReference type="RuleBase" id="RU362067"/>
    </source>
</evidence>
<sequence>MAASRDGFHWTPSTGLQDGLPTIGLVQPAHFDAPCAAGHNYDVIVIGAGYAGLVAARDLTTQGKNVLVVEGRDRLGGRTWHSTIDGFNYEMGGTWIHWHMPHIYREVSLYGLHNDWLVTQNPGSREDYFTVTAGSKQWAFTHEEEDTVIGRVWEKFCNVDGNDLRETWKFAFGTGQSPELLAQWDKVTCQERLEQIQSELSPLDTAVLVAFLQQMGGASLDRMGLLNALHWWVLGTHEPLGLNRIALHTRLSCGHSELHRRIFTHARSTGRLSYRFNAAVTHIKDMGNTTTVTTRDGSTYTASSVVCTVPLNVLSSIVFDPPLSMGKQAAANAGQVNHCNKVHVDLRGPDYMSWTAFSSPGQGLICAIGDRLTPHNDSHMVSFGPDPSAENGVQLNNIDGVKSAFLAMLPAEKRQEVVINRIVSHNWNDDEFSKGTWCYLPVGTASKYLEELQAPHGNVLFASADFSDGWRGWIDGAVQSGMQAAHRILTQPAESKSLWPAASL</sequence>
<dbReference type="Gene3D" id="3.90.660.10">
    <property type="match status" value="2"/>
</dbReference>
<feature type="domain" description="Amine oxidase" evidence="6">
    <location>
        <begin position="51"/>
        <end position="489"/>
    </location>
</feature>
<keyword evidence="5" id="KW-0274">FAD</keyword>
<dbReference type="Proteomes" id="UP001642482">
    <property type="component" value="Unassembled WGS sequence"/>
</dbReference>